<dbReference type="SUPFAM" id="SSF51905">
    <property type="entry name" value="FAD/NAD(P)-binding domain"/>
    <property type="match status" value="1"/>
</dbReference>
<evidence type="ECO:0000313" key="4">
    <source>
        <dbReference type="Proteomes" id="UP000233551"/>
    </source>
</evidence>
<dbReference type="Gene3D" id="3.50.50.60">
    <property type="entry name" value="FAD/NAD(P)-binding domain"/>
    <property type="match status" value="1"/>
</dbReference>
<evidence type="ECO:0008006" key="5">
    <source>
        <dbReference type="Google" id="ProtNLM"/>
    </source>
</evidence>
<name>A0A2I0H2T8_PUNGR</name>
<proteinExistence type="predicted"/>
<evidence type="ECO:0000256" key="2">
    <source>
        <dbReference type="ARBA" id="ARBA00023033"/>
    </source>
</evidence>
<keyword evidence="1" id="KW-0560">Oxidoreductase</keyword>
<dbReference type="PANTHER" id="PTHR45934">
    <property type="entry name" value="FAD/NAD(P)-BINDING OXIDOREDUCTASE FAMILY PROTEIN"/>
    <property type="match status" value="1"/>
</dbReference>
<evidence type="ECO:0000256" key="1">
    <source>
        <dbReference type="ARBA" id="ARBA00023002"/>
    </source>
</evidence>
<gene>
    <name evidence="3" type="ORF">CRG98_049725</name>
</gene>
<dbReference type="AlphaFoldDB" id="A0A2I0H2T8"/>
<reference evidence="3 4" key="1">
    <citation type="submission" date="2017-11" db="EMBL/GenBank/DDBJ databases">
        <title>De-novo sequencing of pomegranate (Punica granatum L.) genome.</title>
        <authorList>
            <person name="Akparov Z."/>
            <person name="Amiraslanov A."/>
            <person name="Hajiyeva S."/>
            <person name="Abbasov M."/>
            <person name="Kaur K."/>
            <person name="Hamwieh A."/>
            <person name="Solovyev V."/>
            <person name="Salamov A."/>
            <person name="Braich B."/>
            <person name="Kosarev P."/>
            <person name="Mahmoud A."/>
            <person name="Hajiyev E."/>
            <person name="Babayeva S."/>
            <person name="Izzatullayeva V."/>
            <person name="Mammadov A."/>
            <person name="Mammadov A."/>
            <person name="Sharifova S."/>
            <person name="Ojaghi J."/>
            <person name="Eynullazada K."/>
            <person name="Bayramov B."/>
            <person name="Abdulazimova A."/>
            <person name="Shahmuradov I."/>
        </authorList>
    </citation>
    <scope>NUCLEOTIDE SEQUENCE [LARGE SCALE GENOMIC DNA]</scope>
    <source>
        <strain evidence="4">cv. AG2017</strain>
        <tissue evidence="3">Leaf</tissue>
    </source>
</reference>
<sequence length="72" mass="7854">MENWAKDFPLSYLDVVQQSDLSTISFASLMFRYPWDVVLGTLSTENIAVAGDAMHPTTPELGQGGCMALEDA</sequence>
<keyword evidence="2" id="KW-0503">Monooxygenase</keyword>
<evidence type="ECO:0000313" key="3">
    <source>
        <dbReference type="EMBL" id="PKH98187.1"/>
    </source>
</evidence>
<protein>
    <recommendedName>
        <fullName evidence="5">FAD-binding domain-containing protein</fullName>
    </recommendedName>
</protein>
<organism evidence="3 4">
    <name type="scientific">Punica granatum</name>
    <name type="common">Pomegranate</name>
    <dbReference type="NCBI Taxonomy" id="22663"/>
    <lineage>
        <taxon>Eukaryota</taxon>
        <taxon>Viridiplantae</taxon>
        <taxon>Streptophyta</taxon>
        <taxon>Embryophyta</taxon>
        <taxon>Tracheophyta</taxon>
        <taxon>Spermatophyta</taxon>
        <taxon>Magnoliopsida</taxon>
        <taxon>eudicotyledons</taxon>
        <taxon>Gunneridae</taxon>
        <taxon>Pentapetalae</taxon>
        <taxon>rosids</taxon>
        <taxon>malvids</taxon>
        <taxon>Myrtales</taxon>
        <taxon>Lythraceae</taxon>
        <taxon>Punica</taxon>
    </lineage>
</organism>
<comment type="caution">
    <text evidence="3">The sequence shown here is derived from an EMBL/GenBank/DDBJ whole genome shotgun (WGS) entry which is preliminary data.</text>
</comment>
<dbReference type="EMBL" id="PGOL01042305">
    <property type="protein sequence ID" value="PKH98187.1"/>
    <property type="molecule type" value="Genomic_DNA"/>
</dbReference>
<dbReference type="STRING" id="22663.A0A2I0H2T8"/>
<dbReference type="PANTHER" id="PTHR45934:SF1">
    <property type="entry name" value="OS04G0423100 PROTEIN"/>
    <property type="match status" value="1"/>
</dbReference>
<dbReference type="GO" id="GO:0004497">
    <property type="term" value="F:monooxygenase activity"/>
    <property type="evidence" value="ECO:0007669"/>
    <property type="project" value="UniProtKB-KW"/>
</dbReference>
<dbReference type="InterPro" id="IPR044560">
    <property type="entry name" value="MOase"/>
</dbReference>
<keyword evidence="4" id="KW-1185">Reference proteome</keyword>
<dbReference type="InterPro" id="IPR036188">
    <property type="entry name" value="FAD/NAD-bd_sf"/>
</dbReference>
<dbReference type="Proteomes" id="UP000233551">
    <property type="component" value="Unassembled WGS sequence"/>
</dbReference>
<feature type="non-terminal residue" evidence="3">
    <location>
        <position position="72"/>
    </location>
</feature>
<accession>A0A2I0H2T8</accession>